<evidence type="ECO:0000256" key="2">
    <source>
        <dbReference type="ARBA" id="ARBA00023239"/>
    </source>
</evidence>
<evidence type="ECO:0000313" key="4">
    <source>
        <dbReference type="EMBL" id="NMN97505.1"/>
    </source>
</evidence>
<dbReference type="EMBL" id="VCQU01000007">
    <property type="protein sequence ID" value="NMN97505.1"/>
    <property type="molecule type" value="Genomic_DNA"/>
</dbReference>
<keyword evidence="2" id="KW-0456">Lyase</keyword>
<accession>A0A848KFD9</accession>
<evidence type="ECO:0000256" key="1">
    <source>
        <dbReference type="ARBA" id="ARBA00022723"/>
    </source>
</evidence>
<dbReference type="AlphaFoldDB" id="A0A848KFD9"/>
<evidence type="ECO:0000313" key="5">
    <source>
        <dbReference type="Proteomes" id="UP000535543"/>
    </source>
</evidence>
<dbReference type="GO" id="GO:0019323">
    <property type="term" value="P:pentose catabolic process"/>
    <property type="evidence" value="ECO:0007669"/>
    <property type="project" value="TreeGrafter"/>
</dbReference>
<dbReference type="PANTHER" id="PTHR22789">
    <property type="entry name" value="FUCULOSE PHOSPHATE ALDOLASE"/>
    <property type="match status" value="1"/>
</dbReference>
<reference evidence="4 5" key="1">
    <citation type="submission" date="2019-05" db="EMBL/GenBank/DDBJ databases">
        <authorList>
            <person name="Lee S.D."/>
        </authorList>
    </citation>
    <scope>NUCLEOTIDE SEQUENCE [LARGE SCALE GENOMIC DNA]</scope>
    <source>
        <strain evidence="4 5">YC2-7</strain>
    </source>
</reference>
<keyword evidence="1" id="KW-0479">Metal-binding</keyword>
<dbReference type="InterPro" id="IPR050197">
    <property type="entry name" value="Aldolase_class_II_sugar_metab"/>
</dbReference>
<dbReference type="GO" id="GO:0046872">
    <property type="term" value="F:metal ion binding"/>
    <property type="evidence" value="ECO:0007669"/>
    <property type="project" value="UniProtKB-KW"/>
</dbReference>
<dbReference type="SUPFAM" id="SSF53639">
    <property type="entry name" value="AraD/HMP-PK domain-like"/>
    <property type="match status" value="1"/>
</dbReference>
<dbReference type="Gene3D" id="3.40.225.10">
    <property type="entry name" value="Class II aldolase/adducin N-terminal domain"/>
    <property type="match status" value="1"/>
</dbReference>
<proteinExistence type="predicted"/>
<dbReference type="GO" id="GO:0005829">
    <property type="term" value="C:cytosol"/>
    <property type="evidence" value="ECO:0007669"/>
    <property type="project" value="TreeGrafter"/>
</dbReference>
<sequence length="224" mass="23408">MSVTTMAAERARIAESCRRLAGAGLVIGTAGNVSVRVGELVAITATGAAFEGLTEDQVTVVNLRGDVVDGDLAPTSELELHLGLYRNCNAGAIVHTHAPMAVAVGSVIDEIPCVHYSMLSLGGSVRVAPYATFGTQQLADNVHAALADRSAALMANHGAINYASDLDHAVESALLLEWACTAYWRAAAIGKPRALTPEDQAAVIAAVIERRYGTTQSIEAEEVR</sequence>
<dbReference type="Proteomes" id="UP000535543">
    <property type="component" value="Unassembled WGS sequence"/>
</dbReference>
<name>A0A848KFD9_9NOCA</name>
<dbReference type="PANTHER" id="PTHR22789:SF0">
    <property type="entry name" value="3-OXO-TETRONATE 4-PHOSPHATE DECARBOXYLASE-RELATED"/>
    <property type="match status" value="1"/>
</dbReference>
<gene>
    <name evidence="4" type="ORF">FGL95_20930</name>
</gene>
<dbReference type="InterPro" id="IPR001303">
    <property type="entry name" value="Aldolase_II/adducin_N"/>
</dbReference>
<keyword evidence="5" id="KW-1185">Reference proteome</keyword>
<feature type="domain" description="Class II aldolase/adducin N-terminal" evidence="3">
    <location>
        <begin position="11"/>
        <end position="184"/>
    </location>
</feature>
<dbReference type="SMART" id="SM01007">
    <property type="entry name" value="Aldolase_II"/>
    <property type="match status" value="1"/>
</dbReference>
<dbReference type="GO" id="GO:0016832">
    <property type="term" value="F:aldehyde-lyase activity"/>
    <property type="evidence" value="ECO:0007669"/>
    <property type="project" value="TreeGrafter"/>
</dbReference>
<reference evidence="4 5" key="2">
    <citation type="submission" date="2020-06" db="EMBL/GenBank/DDBJ databases">
        <title>Antribacter stalactiti gen. nov., sp. nov., a new member of the family Nacardiaceae isolated from a cave.</title>
        <authorList>
            <person name="Kim I.S."/>
        </authorList>
    </citation>
    <scope>NUCLEOTIDE SEQUENCE [LARGE SCALE GENOMIC DNA]</scope>
    <source>
        <strain evidence="4 5">YC2-7</strain>
    </source>
</reference>
<organism evidence="4 5">
    <name type="scientific">Antrihabitans stalactiti</name>
    <dbReference type="NCBI Taxonomy" id="2584121"/>
    <lineage>
        <taxon>Bacteria</taxon>
        <taxon>Bacillati</taxon>
        <taxon>Actinomycetota</taxon>
        <taxon>Actinomycetes</taxon>
        <taxon>Mycobacteriales</taxon>
        <taxon>Nocardiaceae</taxon>
        <taxon>Antrihabitans</taxon>
    </lineage>
</organism>
<protein>
    <submittedName>
        <fullName evidence="4">Class II aldolase/adducin family protein</fullName>
    </submittedName>
</protein>
<dbReference type="Pfam" id="PF00596">
    <property type="entry name" value="Aldolase_II"/>
    <property type="match status" value="1"/>
</dbReference>
<evidence type="ECO:0000259" key="3">
    <source>
        <dbReference type="SMART" id="SM01007"/>
    </source>
</evidence>
<comment type="caution">
    <text evidence="4">The sequence shown here is derived from an EMBL/GenBank/DDBJ whole genome shotgun (WGS) entry which is preliminary data.</text>
</comment>
<dbReference type="InterPro" id="IPR036409">
    <property type="entry name" value="Aldolase_II/adducin_N_sf"/>
</dbReference>